<evidence type="ECO:0000256" key="2">
    <source>
        <dbReference type="ARBA" id="ARBA00022664"/>
    </source>
</evidence>
<evidence type="ECO:0000313" key="9">
    <source>
        <dbReference type="Proteomes" id="UP000078200"/>
    </source>
</evidence>
<dbReference type="Gene3D" id="2.60.120.1030">
    <property type="entry name" value="Clp1, DNA binding domain"/>
    <property type="match status" value="2"/>
</dbReference>
<keyword evidence="3 6" id="KW-0547">Nucleotide-binding</keyword>
<dbReference type="FunFam" id="3.40.50.300:FF:000454">
    <property type="entry name" value="Protein CLP1 homolog"/>
    <property type="match status" value="1"/>
</dbReference>
<dbReference type="Gene3D" id="3.40.50.300">
    <property type="entry name" value="P-loop containing nucleotide triphosphate hydrolases"/>
    <property type="match status" value="3"/>
</dbReference>
<keyword evidence="2 6" id="KW-0507">mRNA processing</keyword>
<accession>A0A1A9UMT8</accession>
<dbReference type="GO" id="GO:0005524">
    <property type="term" value="F:ATP binding"/>
    <property type="evidence" value="ECO:0007669"/>
    <property type="project" value="UniProtKB-UniRule"/>
</dbReference>
<dbReference type="CDD" id="cd01983">
    <property type="entry name" value="SIMIBI"/>
    <property type="match status" value="2"/>
</dbReference>
<dbReference type="InterPro" id="IPR032324">
    <property type="entry name" value="Clp1_N"/>
</dbReference>
<dbReference type="GO" id="GO:0051731">
    <property type="term" value="F:polynucleotide 5'-hydroxyl-kinase activity"/>
    <property type="evidence" value="ECO:0007669"/>
    <property type="project" value="InterPro"/>
</dbReference>
<feature type="binding site" evidence="6">
    <location>
        <begin position="121"/>
        <end position="126"/>
    </location>
    <ligand>
        <name>ATP</name>
        <dbReference type="ChEBI" id="CHEBI:30616"/>
    </ligand>
</feature>
<evidence type="ECO:0000259" key="7">
    <source>
        <dbReference type="SMART" id="SM00382"/>
    </source>
</evidence>
<dbReference type="GO" id="GO:0031124">
    <property type="term" value="P:mRNA 3'-end processing"/>
    <property type="evidence" value="ECO:0007669"/>
    <property type="project" value="UniProtKB-UniRule"/>
</dbReference>
<dbReference type="FunFam" id="2.40.30.330:FF:000001">
    <property type="entry name" value="Protein CLP1 homolog"/>
    <property type="match status" value="1"/>
</dbReference>
<dbReference type="FunFam" id="2.60.120.1030:FF:000001">
    <property type="entry name" value="Protein CLP1 homolog 5"/>
    <property type="match status" value="2"/>
</dbReference>
<dbReference type="InterPro" id="IPR032319">
    <property type="entry name" value="CLP1_P"/>
</dbReference>
<dbReference type="GO" id="GO:0006388">
    <property type="term" value="P:tRNA splicing, via endonucleolytic cleavage and ligation"/>
    <property type="evidence" value="ECO:0007669"/>
    <property type="project" value="TreeGrafter"/>
</dbReference>
<dbReference type="Proteomes" id="UP000078200">
    <property type="component" value="Unassembled WGS sequence"/>
</dbReference>
<dbReference type="PANTHER" id="PTHR12755:SF6">
    <property type="entry name" value="POLYRIBONUCLEOTIDE 5'-HYDROXYL-KINASE CLP1"/>
    <property type="match status" value="1"/>
</dbReference>
<protein>
    <recommendedName>
        <fullName evidence="6">Protein CLP1 homolog</fullName>
    </recommendedName>
</protein>
<dbReference type="InterPro" id="IPR027417">
    <property type="entry name" value="P-loop_NTPase"/>
</dbReference>
<keyword evidence="5 6" id="KW-0539">Nucleus</keyword>
<dbReference type="InterPro" id="IPR028606">
    <property type="entry name" value="Clp1"/>
</dbReference>
<feature type="domain" description="AAA+ ATPase" evidence="7">
    <location>
        <begin position="400"/>
        <end position="650"/>
    </location>
</feature>
<dbReference type="InterPro" id="IPR003593">
    <property type="entry name" value="AAA+_ATPase"/>
</dbReference>
<comment type="function">
    <text evidence="6">Required for endonucleolytic cleavage during polyadenylation-dependent pre-mRNA 3'-end formation.</text>
</comment>
<feature type="binding site" evidence="6">
    <location>
        <position position="18"/>
    </location>
    <ligand>
        <name>ATP</name>
        <dbReference type="ChEBI" id="CHEBI:30616"/>
    </ligand>
</feature>
<evidence type="ECO:0000313" key="8">
    <source>
        <dbReference type="EnsemblMetazoa" id="GAUT009730-PA"/>
    </source>
</evidence>
<name>A0A1A9UMT8_GLOAU</name>
<comment type="similarity">
    <text evidence="6">Belongs to the Clp1 family. Clp1 subfamily.</text>
</comment>
<dbReference type="Pfam" id="PF06807">
    <property type="entry name" value="Clp1"/>
    <property type="match status" value="1"/>
</dbReference>
<dbReference type="STRING" id="7395.A0A1A9UMT8"/>
<dbReference type="InterPro" id="IPR038239">
    <property type="entry name" value="Clp1_N_sf"/>
</dbReference>
<dbReference type="InterPro" id="IPR038238">
    <property type="entry name" value="Clp1_C_sf"/>
</dbReference>
<dbReference type="Pfam" id="PF16573">
    <property type="entry name" value="CLP1_N"/>
    <property type="match status" value="2"/>
</dbReference>
<organism evidence="8 9">
    <name type="scientific">Glossina austeni</name>
    <name type="common">Savannah tsetse fly</name>
    <dbReference type="NCBI Taxonomy" id="7395"/>
    <lineage>
        <taxon>Eukaryota</taxon>
        <taxon>Metazoa</taxon>
        <taxon>Ecdysozoa</taxon>
        <taxon>Arthropoda</taxon>
        <taxon>Hexapoda</taxon>
        <taxon>Insecta</taxon>
        <taxon>Pterygota</taxon>
        <taxon>Neoptera</taxon>
        <taxon>Endopterygota</taxon>
        <taxon>Diptera</taxon>
        <taxon>Brachycera</taxon>
        <taxon>Muscomorpha</taxon>
        <taxon>Hippoboscoidea</taxon>
        <taxon>Glossinidae</taxon>
        <taxon>Glossina</taxon>
    </lineage>
</organism>
<dbReference type="Gene3D" id="2.40.30.330">
    <property type="entry name" value="Pre-mRNA cleavage complex subunit Clp1, C-terminal domain"/>
    <property type="match status" value="1"/>
</dbReference>
<dbReference type="EnsemblMetazoa" id="GAUT009730-RA">
    <property type="protein sequence ID" value="GAUT009730-PA"/>
    <property type="gene ID" value="GAUT009730"/>
</dbReference>
<dbReference type="Pfam" id="PF16575">
    <property type="entry name" value="CLP1_P"/>
    <property type="match status" value="2"/>
</dbReference>
<dbReference type="GO" id="GO:0005849">
    <property type="term" value="C:mRNA cleavage factor complex"/>
    <property type="evidence" value="ECO:0007669"/>
    <property type="project" value="InterPro"/>
</dbReference>
<dbReference type="InterPro" id="IPR045116">
    <property type="entry name" value="Clp1/Grc3"/>
</dbReference>
<dbReference type="PANTHER" id="PTHR12755">
    <property type="entry name" value="CLEAVAGE/POLYADENYLATION FACTOR IA SUBUNIT CLP1P"/>
    <property type="match status" value="1"/>
</dbReference>
<evidence type="ECO:0000256" key="4">
    <source>
        <dbReference type="ARBA" id="ARBA00022840"/>
    </source>
</evidence>
<feature type="binding site" evidence="6">
    <location>
        <position position="59"/>
    </location>
    <ligand>
        <name>ATP</name>
        <dbReference type="ChEBI" id="CHEBI:30616"/>
    </ligand>
</feature>
<proteinExistence type="inferred from homology"/>
<dbReference type="InterPro" id="IPR010655">
    <property type="entry name" value="Clp1_C"/>
</dbReference>
<reference evidence="8" key="1">
    <citation type="submission" date="2020-05" db="UniProtKB">
        <authorList>
            <consortium name="EnsemblMetazoa"/>
        </authorList>
    </citation>
    <scope>IDENTIFICATION</scope>
    <source>
        <strain evidence="8">TTRI</strain>
    </source>
</reference>
<keyword evidence="9" id="KW-1185">Reference proteome</keyword>
<comment type="subcellular location">
    <subcellularLocation>
        <location evidence="1 6">Nucleus</location>
    </subcellularLocation>
</comment>
<keyword evidence="4 6" id="KW-0067">ATP-binding</keyword>
<dbReference type="SMART" id="SM00382">
    <property type="entry name" value="AAA"/>
    <property type="match status" value="2"/>
</dbReference>
<dbReference type="AlphaFoldDB" id="A0A1A9UMT8"/>
<dbReference type="HAMAP" id="MF_03035">
    <property type="entry name" value="Clp1"/>
    <property type="match status" value="1"/>
</dbReference>
<evidence type="ECO:0000256" key="6">
    <source>
        <dbReference type="HAMAP-Rule" id="MF_03035"/>
    </source>
</evidence>
<evidence type="ECO:0000256" key="5">
    <source>
        <dbReference type="ARBA" id="ARBA00023242"/>
    </source>
</evidence>
<dbReference type="GO" id="GO:0007420">
    <property type="term" value="P:brain development"/>
    <property type="evidence" value="ECO:0007669"/>
    <property type="project" value="UniProtKB-ARBA"/>
</dbReference>
<evidence type="ECO:0000256" key="3">
    <source>
        <dbReference type="ARBA" id="ARBA00022741"/>
    </source>
</evidence>
<feature type="domain" description="AAA+ ATPase" evidence="7">
    <location>
        <begin position="110"/>
        <end position="381"/>
    </location>
</feature>
<sequence>MSGEPQPSMDYNLEADAELRFEVEDKNTKVYVTLISGFAEMFGTELVKKKKYEFVMGAKVAIFTYHGCVLHLAGKTEVSYISKETPMIQYLNCHAALEQMRVVAEEKDERGPVVMVVGPMDVGKSTLCRILLNYAVRLGRRPLYADTDVGQGSLSIPGTIGTILVERPASIEEGVSQTAPLIYHFGHKTPSGNSVLYKAVISKMAEVTLESMNENKRTKHSGIVINTCGWVKGGGYDNLVHTAQAFEVDAIFVLDQERLYNDLLRDMSSCVKVVLLPKSGGVVERSKDLRAENRDLRIKEYFYGHKTPLFHEMERIQFRFPMKLISGFAEMFGTELVKKKKYEFVMGAKVAIFTYHGCVLHLAGKTEVSYISKETPMIQYLNCHAALEQMRVVAEEKDERGPVVMVVGPMDVGKSTLCRILLNYAVRLGRRPLYADTDVGQGSLSIPGTIGTILVERPASIEEAKHSGIIINTCGWVKGDGYANLVHTAQAFEVNAIFVLDQERLYNELLRDIPSFVRVVLLPKSGGVVERSKDLRAENRDLRIKEYFYGHKTPLYPFSFEVKFADLKLYKIGAPPLPDSCMPLGMKAEDNKTKLVAVTPGLGLTHHILAVSFAEFTEEDVIGTNVLGFVCVTHVDMERQSVMILSPQPRPLPNTLLLYSELQFMDSHA</sequence>
<evidence type="ECO:0000256" key="1">
    <source>
        <dbReference type="ARBA" id="ARBA00004123"/>
    </source>
</evidence>
<dbReference type="VEuPathDB" id="VectorBase:GAUT009730"/>
<dbReference type="SUPFAM" id="SSF52540">
    <property type="entry name" value="P-loop containing nucleoside triphosphate hydrolases"/>
    <property type="match status" value="2"/>
</dbReference>